<comment type="similarity">
    <text evidence="11">Belongs to the Thz kinase family.</text>
</comment>
<dbReference type="Pfam" id="PF02110">
    <property type="entry name" value="HK"/>
    <property type="match status" value="1"/>
</dbReference>
<comment type="catalytic activity">
    <reaction evidence="1 11">
        <text>5-(2-hydroxyethyl)-4-methylthiazole + ATP = 4-methyl-5-(2-phosphooxyethyl)-thiazole + ADP + H(+)</text>
        <dbReference type="Rhea" id="RHEA:24212"/>
        <dbReference type="ChEBI" id="CHEBI:15378"/>
        <dbReference type="ChEBI" id="CHEBI:17957"/>
        <dbReference type="ChEBI" id="CHEBI:30616"/>
        <dbReference type="ChEBI" id="CHEBI:58296"/>
        <dbReference type="ChEBI" id="CHEBI:456216"/>
        <dbReference type="EC" id="2.7.1.50"/>
    </reaction>
</comment>
<evidence type="ECO:0000256" key="2">
    <source>
        <dbReference type="ARBA" id="ARBA00001946"/>
    </source>
</evidence>
<evidence type="ECO:0000256" key="3">
    <source>
        <dbReference type="ARBA" id="ARBA00004868"/>
    </source>
</evidence>
<feature type="binding site" evidence="11">
    <location>
        <position position="52"/>
    </location>
    <ligand>
        <name>substrate</name>
    </ligand>
</feature>
<feature type="binding site" evidence="11">
    <location>
        <position position="173"/>
    </location>
    <ligand>
        <name>ATP</name>
        <dbReference type="ChEBI" id="CHEBI:30616"/>
    </ligand>
</feature>
<evidence type="ECO:0000313" key="13">
    <source>
        <dbReference type="Proteomes" id="UP000219439"/>
    </source>
</evidence>
<reference evidence="12 13" key="1">
    <citation type="submission" date="2017-09" db="EMBL/GenBank/DDBJ databases">
        <authorList>
            <person name="Ehlers B."/>
            <person name="Leendertz F.H."/>
        </authorList>
    </citation>
    <scope>NUCLEOTIDE SEQUENCE [LARGE SCALE GENOMIC DNA]</scope>
    <source>
        <strain evidence="12 13">DSM 18289</strain>
    </source>
</reference>
<dbReference type="HAMAP" id="MF_00228">
    <property type="entry name" value="Thz_kinase"/>
    <property type="match status" value="1"/>
</dbReference>
<dbReference type="GO" id="GO:0000287">
    <property type="term" value="F:magnesium ion binding"/>
    <property type="evidence" value="ECO:0007669"/>
    <property type="project" value="UniProtKB-UniRule"/>
</dbReference>
<dbReference type="GO" id="GO:0009229">
    <property type="term" value="P:thiamine diphosphate biosynthetic process"/>
    <property type="evidence" value="ECO:0007669"/>
    <property type="project" value="UniProtKB-UniRule"/>
</dbReference>
<keyword evidence="6 11" id="KW-0547">Nucleotide-binding</keyword>
<dbReference type="GO" id="GO:0009228">
    <property type="term" value="P:thiamine biosynthetic process"/>
    <property type="evidence" value="ECO:0007669"/>
    <property type="project" value="UniProtKB-KW"/>
</dbReference>
<feature type="binding site" evidence="11">
    <location>
        <position position="127"/>
    </location>
    <ligand>
        <name>ATP</name>
        <dbReference type="ChEBI" id="CHEBI:30616"/>
    </ligand>
</feature>
<dbReference type="EMBL" id="OBEL01000001">
    <property type="protein sequence ID" value="SNZ06659.1"/>
    <property type="molecule type" value="Genomic_DNA"/>
</dbReference>
<evidence type="ECO:0000256" key="8">
    <source>
        <dbReference type="ARBA" id="ARBA00022840"/>
    </source>
</evidence>
<evidence type="ECO:0000256" key="1">
    <source>
        <dbReference type="ARBA" id="ARBA00001771"/>
    </source>
</evidence>
<dbReference type="Proteomes" id="UP000219439">
    <property type="component" value="Unassembled WGS sequence"/>
</dbReference>
<dbReference type="EC" id="2.7.1.50" evidence="11"/>
<comment type="pathway">
    <text evidence="3 11">Cofactor biosynthesis; thiamine diphosphate biosynthesis; 4-methyl-5-(2-phosphoethyl)-thiazole from 5-(2-hydroxyethyl)-4-methylthiazole: step 1/1.</text>
</comment>
<keyword evidence="9 11" id="KW-0460">Magnesium</keyword>
<gene>
    <name evidence="11" type="primary">thiM</name>
    <name evidence="12" type="ORF">SAMN06265368_0495</name>
</gene>
<keyword evidence="7 11" id="KW-0418">Kinase</keyword>
<keyword evidence="13" id="KW-1185">Reference proteome</keyword>
<keyword evidence="5 11" id="KW-0479">Metal-binding</keyword>
<dbReference type="Gene3D" id="3.40.1190.20">
    <property type="match status" value="1"/>
</dbReference>
<dbReference type="InterPro" id="IPR029056">
    <property type="entry name" value="Ribokinase-like"/>
</dbReference>
<dbReference type="InterPro" id="IPR000417">
    <property type="entry name" value="Hyethyz_kinase"/>
</dbReference>
<dbReference type="SUPFAM" id="SSF53613">
    <property type="entry name" value="Ribokinase-like"/>
    <property type="match status" value="1"/>
</dbReference>
<evidence type="ECO:0000256" key="10">
    <source>
        <dbReference type="ARBA" id="ARBA00022977"/>
    </source>
</evidence>
<keyword evidence="8 11" id="KW-0067">ATP-binding</keyword>
<keyword evidence="4 11" id="KW-0808">Transferase</keyword>
<name>A0A285NB55_9HYPH</name>
<evidence type="ECO:0000256" key="6">
    <source>
        <dbReference type="ARBA" id="ARBA00022741"/>
    </source>
</evidence>
<dbReference type="GO" id="GO:0004417">
    <property type="term" value="F:hydroxyethylthiazole kinase activity"/>
    <property type="evidence" value="ECO:0007669"/>
    <property type="project" value="UniProtKB-UniRule"/>
</dbReference>
<dbReference type="AlphaFoldDB" id="A0A285NB55"/>
<sequence>MSDVSSKKLHADIQACFASMRATNPLVHCITNYVAMNISANVLLAAGASPAMVHSPEESGEFAAIASSLTVNIGTLSPHWIEGMKNAANAANEAGKPWVLDPVAHFATSLRREAAADLMALKPTIVRGNASEIMALAGEASSGQGVDAGDEVAAAEGAARALAKQHDCVVAVTGEIDFVCDANREARIAGGSALMSQITAMGCSLTTLVGAFAAVEKDAFLATAASLALFAEAGTWTAQTAKGPGSFAWQFLDQLTALQPEDISADRVVA</sequence>
<evidence type="ECO:0000256" key="9">
    <source>
        <dbReference type="ARBA" id="ARBA00022842"/>
    </source>
</evidence>
<proteinExistence type="inferred from homology"/>
<protein>
    <recommendedName>
        <fullName evidence="11">Hydroxyethylthiazole kinase</fullName>
        <ecNumber evidence="11">2.7.1.50</ecNumber>
    </recommendedName>
    <alternativeName>
        <fullName evidence="11">4-methyl-5-beta-hydroxyethylthiazole kinase</fullName>
        <shortName evidence="11">TH kinase</shortName>
        <shortName evidence="11">Thz kinase</shortName>
    </alternativeName>
</protein>
<comment type="function">
    <text evidence="11">Catalyzes the phosphorylation of the hydroxyl group of 4-methyl-5-beta-hydroxyethylthiazole (THZ).</text>
</comment>
<dbReference type="OrthoDB" id="8909021at2"/>
<accession>A0A285NB55</accession>
<evidence type="ECO:0000256" key="4">
    <source>
        <dbReference type="ARBA" id="ARBA00022679"/>
    </source>
</evidence>
<dbReference type="PRINTS" id="PR01099">
    <property type="entry name" value="HYETHTZKNASE"/>
</dbReference>
<evidence type="ECO:0000256" key="11">
    <source>
        <dbReference type="HAMAP-Rule" id="MF_00228"/>
    </source>
</evidence>
<evidence type="ECO:0000256" key="7">
    <source>
        <dbReference type="ARBA" id="ARBA00022777"/>
    </source>
</evidence>
<feature type="binding site" evidence="11">
    <location>
        <position position="200"/>
    </location>
    <ligand>
        <name>substrate</name>
    </ligand>
</feature>
<dbReference type="CDD" id="cd01170">
    <property type="entry name" value="THZ_kinase"/>
    <property type="match status" value="1"/>
</dbReference>
<comment type="cofactor">
    <cofactor evidence="2 11">
        <name>Mg(2+)</name>
        <dbReference type="ChEBI" id="CHEBI:18420"/>
    </cofactor>
</comment>
<keyword evidence="10 11" id="KW-0784">Thiamine biosynthesis</keyword>
<dbReference type="GO" id="GO:0005524">
    <property type="term" value="F:ATP binding"/>
    <property type="evidence" value="ECO:0007669"/>
    <property type="project" value="UniProtKB-UniRule"/>
</dbReference>
<organism evidence="12 13">
    <name type="scientific">Cohaesibacter gelatinilyticus</name>
    <dbReference type="NCBI Taxonomy" id="372072"/>
    <lineage>
        <taxon>Bacteria</taxon>
        <taxon>Pseudomonadati</taxon>
        <taxon>Pseudomonadota</taxon>
        <taxon>Alphaproteobacteria</taxon>
        <taxon>Hyphomicrobiales</taxon>
        <taxon>Cohaesibacteraceae</taxon>
    </lineage>
</organism>
<dbReference type="NCBIfam" id="NF006830">
    <property type="entry name" value="PRK09355.1"/>
    <property type="match status" value="1"/>
</dbReference>
<dbReference type="RefSeq" id="WP_097151814.1">
    <property type="nucleotide sequence ID" value="NZ_OBEL01000001.1"/>
</dbReference>
<evidence type="ECO:0000256" key="5">
    <source>
        <dbReference type="ARBA" id="ARBA00022723"/>
    </source>
</evidence>
<dbReference type="PIRSF" id="PIRSF000513">
    <property type="entry name" value="Thz_kinase"/>
    <property type="match status" value="1"/>
</dbReference>
<dbReference type="NCBIfam" id="TIGR00694">
    <property type="entry name" value="thiM"/>
    <property type="match status" value="1"/>
</dbReference>
<evidence type="ECO:0000313" key="12">
    <source>
        <dbReference type="EMBL" id="SNZ06659.1"/>
    </source>
</evidence>
<dbReference type="UniPathway" id="UPA00060">
    <property type="reaction ID" value="UER00139"/>
</dbReference>